<gene>
    <name evidence="1" type="ORF">DW674_08490</name>
</gene>
<dbReference type="SFLD" id="SFLDS00003">
    <property type="entry name" value="Haloacid_Dehalogenase"/>
    <property type="match status" value="1"/>
</dbReference>
<dbReference type="InterPro" id="IPR006379">
    <property type="entry name" value="HAD-SF_hydro_IIB"/>
</dbReference>
<dbReference type="SFLD" id="SFLDG01140">
    <property type="entry name" value="C2.B:_Phosphomannomutase_and_P"/>
    <property type="match status" value="1"/>
</dbReference>
<dbReference type="RefSeq" id="WP_118176362.1">
    <property type="nucleotide sequence ID" value="NZ_CAUEAC010000014.1"/>
</dbReference>
<dbReference type="CDD" id="cd07518">
    <property type="entry name" value="HAD_YbiV-Like"/>
    <property type="match status" value="1"/>
</dbReference>
<dbReference type="PANTHER" id="PTHR10000:SF53">
    <property type="entry name" value="5-AMINO-6-(5-PHOSPHO-D-RIBITYLAMINO)URACIL PHOSPHATASE YBJI-RELATED"/>
    <property type="match status" value="1"/>
</dbReference>
<dbReference type="InterPro" id="IPR023214">
    <property type="entry name" value="HAD_sf"/>
</dbReference>
<dbReference type="GO" id="GO:0005829">
    <property type="term" value="C:cytosol"/>
    <property type="evidence" value="ECO:0007669"/>
    <property type="project" value="TreeGrafter"/>
</dbReference>
<dbReference type="Proteomes" id="UP000283442">
    <property type="component" value="Unassembled WGS sequence"/>
</dbReference>
<dbReference type="GO" id="GO:0000287">
    <property type="term" value="F:magnesium ion binding"/>
    <property type="evidence" value="ECO:0007669"/>
    <property type="project" value="TreeGrafter"/>
</dbReference>
<dbReference type="EMBL" id="QRHE01000008">
    <property type="protein sequence ID" value="RHF51122.1"/>
    <property type="molecule type" value="Genomic_DNA"/>
</dbReference>
<organism evidence="1 2">
    <name type="scientific">Mitsuokella multacida</name>
    <dbReference type="NCBI Taxonomy" id="52226"/>
    <lineage>
        <taxon>Bacteria</taxon>
        <taxon>Bacillati</taxon>
        <taxon>Bacillota</taxon>
        <taxon>Negativicutes</taxon>
        <taxon>Selenomonadales</taxon>
        <taxon>Selenomonadaceae</taxon>
        <taxon>Mitsuokella</taxon>
    </lineage>
</organism>
<reference evidence="1 2" key="1">
    <citation type="submission" date="2018-08" db="EMBL/GenBank/DDBJ databases">
        <title>A genome reference for cultivated species of the human gut microbiota.</title>
        <authorList>
            <person name="Zou Y."/>
            <person name="Xue W."/>
            <person name="Luo G."/>
        </authorList>
    </citation>
    <scope>NUCLEOTIDE SEQUENCE [LARGE SCALE GENOMIC DNA]</scope>
    <source>
        <strain evidence="1 2">AM25-21AC</strain>
    </source>
</reference>
<name>A0A414NVV0_9FIRM</name>
<sequence>MIKIIFSDMDGTLLDEHGNVPEGFDETIAELEKRGVMFAPASGRQYYSLEDSFMKYKDRFLFLAENGTVVMYKGEKIFTCPMNKQLAQQVLKAAEPLENVYSVFCGTKNGYVLKHQYTEEFLAELHKYYTHSAPIPSFIDVPDEPVKVSFFDPTGHAEETIYPTMRQFEHCLQVVLASDYWVDIMNPGINKGVAVQEVQKRFGIRPEECAAFGDYMNDAEMMQSVYYSFAMANAYPEIKKLARFQTESNVDHGVLRGIERLIKEGLI</sequence>
<dbReference type="Gene3D" id="3.40.50.1000">
    <property type="entry name" value="HAD superfamily/HAD-like"/>
    <property type="match status" value="1"/>
</dbReference>
<dbReference type="Pfam" id="PF08282">
    <property type="entry name" value="Hydrolase_3"/>
    <property type="match status" value="1"/>
</dbReference>
<dbReference type="Gene3D" id="3.30.1240.10">
    <property type="match status" value="1"/>
</dbReference>
<dbReference type="NCBIfam" id="TIGR00099">
    <property type="entry name" value="Cof-subfamily"/>
    <property type="match status" value="1"/>
</dbReference>
<dbReference type="GO" id="GO:0016791">
    <property type="term" value="F:phosphatase activity"/>
    <property type="evidence" value="ECO:0007669"/>
    <property type="project" value="TreeGrafter"/>
</dbReference>
<evidence type="ECO:0000313" key="1">
    <source>
        <dbReference type="EMBL" id="RHF51122.1"/>
    </source>
</evidence>
<dbReference type="InterPro" id="IPR000150">
    <property type="entry name" value="Cof"/>
</dbReference>
<dbReference type="NCBIfam" id="TIGR01484">
    <property type="entry name" value="HAD-SF-IIB"/>
    <property type="match status" value="1"/>
</dbReference>
<dbReference type="AlphaFoldDB" id="A0A414NVV0"/>
<dbReference type="SUPFAM" id="SSF56784">
    <property type="entry name" value="HAD-like"/>
    <property type="match status" value="1"/>
</dbReference>
<dbReference type="SFLD" id="SFLDG01144">
    <property type="entry name" value="C2.B.4:_PGP_Like"/>
    <property type="match status" value="1"/>
</dbReference>
<dbReference type="InterPro" id="IPR036412">
    <property type="entry name" value="HAD-like_sf"/>
</dbReference>
<dbReference type="OrthoDB" id="9781413at2"/>
<proteinExistence type="predicted"/>
<protein>
    <submittedName>
        <fullName evidence="1">HAD family phosphatase</fullName>
    </submittedName>
</protein>
<evidence type="ECO:0000313" key="2">
    <source>
        <dbReference type="Proteomes" id="UP000283442"/>
    </source>
</evidence>
<accession>A0A414NVV0</accession>
<dbReference type="PANTHER" id="PTHR10000">
    <property type="entry name" value="PHOSPHOSERINE PHOSPHATASE"/>
    <property type="match status" value="1"/>
</dbReference>
<comment type="caution">
    <text evidence="1">The sequence shown here is derived from an EMBL/GenBank/DDBJ whole genome shotgun (WGS) entry which is preliminary data.</text>
</comment>